<keyword evidence="1" id="KW-0863">Zinc-finger</keyword>
<dbReference type="InterPro" id="IPR005162">
    <property type="entry name" value="Retrotrans_gag_dom"/>
</dbReference>
<dbReference type="SUPFAM" id="SSF57756">
    <property type="entry name" value="Retrovirus zinc finger-like domains"/>
    <property type="match status" value="1"/>
</dbReference>
<dbReference type="GO" id="GO:0008270">
    <property type="term" value="F:zinc ion binding"/>
    <property type="evidence" value="ECO:0007669"/>
    <property type="project" value="UniProtKB-KW"/>
</dbReference>
<dbReference type="Gene3D" id="3.10.10.10">
    <property type="entry name" value="HIV Type 1 Reverse Transcriptase, subunit A, domain 1"/>
    <property type="match status" value="1"/>
</dbReference>
<evidence type="ECO:0000313" key="5">
    <source>
        <dbReference type="Proteomes" id="UP000694548"/>
    </source>
</evidence>
<dbReference type="Ensembl" id="ENSNFUT00015001231.1">
    <property type="protein sequence ID" value="ENSNFUP00015001125.1"/>
    <property type="gene ID" value="ENSNFUG00015000678.1"/>
</dbReference>
<proteinExistence type="predicted"/>
<protein>
    <recommendedName>
        <fullName evidence="3">CCHC-type domain-containing protein</fullName>
    </recommendedName>
</protein>
<evidence type="ECO:0000259" key="3">
    <source>
        <dbReference type="PROSITE" id="PS50158"/>
    </source>
</evidence>
<keyword evidence="5" id="KW-1185">Reference proteome</keyword>
<dbReference type="InterPro" id="IPR041588">
    <property type="entry name" value="Integrase_H2C2"/>
</dbReference>
<feature type="region of interest" description="Disordered" evidence="2">
    <location>
        <begin position="34"/>
        <end position="70"/>
    </location>
</feature>
<evidence type="ECO:0000256" key="2">
    <source>
        <dbReference type="SAM" id="MobiDB-lite"/>
    </source>
</evidence>
<dbReference type="PROSITE" id="PS50158">
    <property type="entry name" value="ZF_CCHC"/>
    <property type="match status" value="1"/>
</dbReference>
<feature type="compositionally biased region" description="Pro residues" evidence="2">
    <location>
        <begin position="47"/>
        <end position="63"/>
    </location>
</feature>
<feature type="region of interest" description="Disordered" evidence="2">
    <location>
        <begin position="149"/>
        <end position="172"/>
    </location>
</feature>
<evidence type="ECO:0000256" key="1">
    <source>
        <dbReference type="PROSITE-ProRule" id="PRU00047"/>
    </source>
</evidence>
<dbReference type="PANTHER" id="PTHR15503:SF22">
    <property type="entry name" value="TRANSPOSON TY3-I GAG POLYPROTEIN"/>
    <property type="match status" value="1"/>
</dbReference>
<keyword evidence="1" id="KW-0862">Zinc</keyword>
<dbReference type="InterPro" id="IPR036875">
    <property type="entry name" value="Znf_CCHC_sf"/>
</dbReference>
<dbReference type="InterPro" id="IPR043502">
    <property type="entry name" value="DNA/RNA_pol_sf"/>
</dbReference>
<dbReference type="InterPro" id="IPR001878">
    <property type="entry name" value="Znf_CCHC"/>
</dbReference>
<dbReference type="PANTHER" id="PTHR15503">
    <property type="entry name" value="LDOC1 RELATED"/>
    <property type="match status" value="1"/>
</dbReference>
<organism evidence="4 5">
    <name type="scientific">Nothobranchius furzeri</name>
    <name type="common">Turquoise killifish</name>
    <dbReference type="NCBI Taxonomy" id="105023"/>
    <lineage>
        <taxon>Eukaryota</taxon>
        <taxon>Metazoa</taxon>
        <taxon>Chordata</taxon>
        <taxon>Craniata</taxon>
        <taxon>Vertebrata</taxon>
        <taxon>Euteleostomi</taxon>
        <taxon>Actinopterygii</taxon>
        <taxon>Neopterygii</taxon>
        <taxon>Teleostei</taxon>
        <taxon>Neoteleostei</taxon>
        <taxon>Acanthomorphata</taxon>
        <taxon>Ovalentaria</taxon>
        <taxon>Atherinomorphae</taxon>
        <taxon>Cyprinodontiformes</taxon>
        <taxon>Nothobranchiidae</taxon>
        <taxon>Nothobranchius</taxon>
    </lineage>
</organism>
<sequence>MAHSRLDTLDYLPVVSQRRHPWLFHLQHPTFAPLDPNPPSLSTSSAPSPPVDTPHPGLFPPHEPASTLNRKSTPTQIILILYMSWVNRLNPTMTESSSQSSNLSTESASSVVSATLSQHSNSLQTLSDQLFHTDHTLFELGTMVKELSNRLTSPEQASSPAPSLPGPVLPTPSDLPSFRVATSPPPETFDGDREVCRGFLLQCQLAFPRSPESFSTEEARISYIIGLLRSKALRWAEAKSRNPSFLNCSLDEFLADFKTTFDKPESAAEVARQIWSLRQGRLSIADFAIEFRTLATTSTLDEASLKGAFTQALNEQLQDQLAFCQEPPDLESLIALCIRTARKRGNNFPLPSRLNLPPNVTSAAPAPLSSEPMQIGRAKLTQEERNKRMSSGACLYCGMSGHFVANCPKQLNSRTHQLGQMKIGSIQTGPSLTDCPADKLLLSITLHLVSGTATLKALLDSGASDHFMDRDLPFPICHCTPPFHMSLGNHRESIRFLLVSASSTPRLLGWGPNCSFQQPLPYTPPTTLSTSVSDTIPPPYRDLAVAFDKGHAGLLPDTTPPRGRIFSLSPVKSRAMDEHITEALGHRIIHPSTSPGAAGFFFVKKNGGLYLCIDYHVLNQITIKDLFPLMNKALDCLAQSAFFTKLSQMIRRPSRRQPTVSTYPFCWPEALAWGHSSIWSGHPGARRKLQFLRRPLWWLTMAKDVKDYTAACKTCTCNKTSNQNPATPQWCVRPRLLHFTLKIRSC</sequence>
<dbReference type="Proteomes" id="UP000694548">
    <property type="component" value="Chromosome sgr01"/>
</dbReference>
<dbReference type="GeneTree" id="ENSGT00950000183173"/>
<dbReference type="Gene3D" id="4.10.60.10">
    <property type="entry name" value="Zinc finger, CCHC-type"/>
    <property type="match status" value="1"/>
</dbReference>
<keyword evidence="1" id="KW-0479">Metal-binding</keyword>
<dbReference type="Pfam" id="PF17921">
    <property type="entry name" value="Integrase_H2C2"/>
    <property type="match status" value="1"/>
</dbReference>
<evidence type="ECO:0000313" key="4">
    <source>
        <dbReference type="Ensembl" id="ENSNFUP00015001125.1"/>
    </source>
</evidence>
<reference evidence="4" key="3">
    <citation type="submission" date="2025-09" db="UniProtKB">
        <authorList>
            <consortium name="Ensembl"/>
        </authorList>
    </citation>
    <scope>IDENTIFICATION</scope>
</reference>
<dbReference type="GO" id="GO:0003676">
    <property type="term" value="F:nucleic acid binding"/>
    <property type="evidence" value="ECO:0007669"/>
    <property type="project" value="InterPro"/>
</dbReference>
<reference evidence="4" key="1">
    <citation type="submission" date="2014-08" db="EMBL/GenBank/DDBJ databases">
        <authorList>
            <person name="Senf B."/>
            <person name="Petzold A."/>
            <person name="Downie B.R."/>
            <person name="Koch P."/>
            <person name="Platzer M."/>
        </authorList>
    </citation>
    <scope>NUCLEOTIDE SEQUENCE [LARGE SCALE GENOMIC DNA]</scope>
    <source>
        <strain evidence="4">GRZ</strain>
    </source>
</reference>
<feature type="compositionally biased region" description="Polar residues" evidence="2">
    <location>
        <begin position="149"/>
        <end position="161"/>
    </location>
</feature>
<name>A0A8C6KAW0_NOTFU</name>
<dbReference type="Gene3D" id="1.10.340.70">
    <property type="match status" value="1"/>
</dbReference>
<feature type="domain" description="CCHC-type" evidence="3">
    <location>
        <begin position="394"/>
        <end position="409"/>
    </location>
</feature>
<dbReference type="AlphaFoldDB" id="A0A8C6KAW0"/>
<dbReference type="InterPro" id="IPR032567">
    <property type="entry name" value="RTL1-rel"/>
</dbReference>
<dbReference type="Pfam" id="PF03732">
    <property type="entry name" value="Retrotrans_gag"/>
    <property type="match status" value="1"/>
</dbReference>
<accession>A0A8C6KAW0</accession>
<reference evidence="4" key="2">
    <citation type="submission" date="2025-08" db="UniProtKB">
        <authorList>
            <consortium name="Ensembl"/>
        </authorList>
    </citation>
    <scope>IDENTIFICATION</scope>
</reference>
<dbReference type="SUPFAM" id="SSF56672">
    <property type="entry name" value="DNA/RNA polymerases"/>
    <property type="match status" value="1"/>
</dbReference>